<accession>A0ABT4S6J2</accession>
<evidence type="ECO:0000313" key="2">
    <source>
        <dbReference type="Proteomes" id="UP001144036"/>
    </source>
</evidence>
<dbReference type="InterPro" id="IPR052922">
    <property type="entry name" value="Cytidylate_Kinase-2"/>
</dbReference>
<organism evidence="1 2">
    <name type="scientific">Nonomuraea corallina</name>
    <dbReference type="NCBI Taxonomy" id="2989783"/>
    <lineage>
        <taxon>Bacteria</taxon>
        <taxon>Bacillati</taxon>
        <taxon>Actinomycetota</taxon>
        <taxon>Actinomycetes</taxon>
        <taxon>Streptosporangiales</taxon>
        <taxon>Streptosporangiaceae</taxon>
        <taxon>Nonomuraea</taxon>
    </lineage>
</organism>
<dbReference type="Proteomes" id="UP001144036">
    <property type="component" value="Unassembled WGS sequence"/>
</dbReference>
<dbReference type="EMBL" id="JAPNNL010000010">
    <property type="protein sequence ID" value="MDA0632630.1"/>
    <property type="molecule type" value="Genomic_DNA"/>
</dbReference>
<name>A0ABT4S6J2_9ACTN</name>
<dbReference type="RefSeq" id="WP_270153408.1">
    <property type="nucleotide sequence ID" value="NZ_JAPNNL010000010.1"/>
</dbReference>
<comment type="caution">
    <text evidence="1">The sequence shown here is derived from an EMBL/GenBank/DDBJ whole genome shotgun (WGS) entry which is preliminary data.</text>
</comment>
<protein>
    <submittedName>
        <fullName evidence="1">(D)CMP kinase</fullName>
    </submittedName>
</protein>
<dbReference type="InterPro" id="IPR027417">
    <property type="entry name" value="P-loop_NTPase"/>
</dbReference>
<sequence length="172" mass="19640">MRRISVVGNSGSGKSTIAAELARRLGVPWLELDSIYHMPGWTPRPVEEFRAEVDAFTSGDGWVVDGNYSAVRDLVWARSDTVVWVDPPKATVMRRLSLRTLCRMATGAELWNGNRERFGSLFTKDESILRWAWDNHRKYRDRYAKAAVDPAYAHLRFVRVTSRDDLARVLDG</sequence>
<keyword evidence="1" id="KW-0808">Transferase</keyword>
<keyword evidence="2" id="KW-1185">Reference proteome</keyword>
<dbReference type="Gene3D" id="3.40.50.300">
    <property type="entry name" value="P-loop containing nucleotide triphosphate hydrolases"/>
    <property type="match status" value="1"/>
</dbReference>
<dbReference type="PANTHER" id="PTHR37816">
    <property type="entry name" value="YALI0E33011P"/>
    <property type="match status" value="1"/>
</dbReference>
<reference evidence="1" key="1">
    <citation type="submission" date="2022-11" db="EMBL/GenBank/DDBJ databases">
        <title>Nonomuraea corallina sp. nov., a new species of the genus Nonomuraea isolated from sea side sediment in Thai sea.</title>
        <authorList>
            <person name="Ngamcharungchit C."/>
            <person name="Matsumoto A."/>
            <person name="Suriyachadkun C."/>
            <person name="Panbangred W."/>
            <person name="Inahashi Y."/>
            <person name="Intra B."/>
        </authorList>
    </citation>
    <scope>NUCLEOTIDE SEQUENCE</scope>
    <source>
        <strain evidence="1">MCN248</strain>
    </source>
</reference>
<evidence type="ECO:0000313" key="1">
    <source>
        <dbReference type="EMBL" id="MDA0632630.1"/>
    </source>
</evidence>
<dbReference type="PANTHER" id="PTHR37816:SF1">
    <property type="entry name" value="TOXIN"/>
    <property type="match status" value="1"/>
</dbReference>
<dbReference type="SUPFAM" id="SSF52540">
    <property type="entry name" value="P-loop containing nucleoside triphosphate hydrolases"/>
    <property type="match status" value="1"/>
</dbReference>
<dbReference type="GO" id="GO:0016301">
    <property type="term" value="F:kinase activity"/>
    <property type="evidence" value="ECO:0007669"/>
    <property type="project" value="UniProtKB-KW"/>
</dbReference>
<keyword evidence="1" id="KW-0418">Kinase</keyword>
<proteinExistence type="predicted"/>
<gene>
    <name evidence="1" type="ORF">OUY22_04310</name>
</gene>